<keyword evidence="9" id="KW-0464">Manganese</keyword>
<evidence type="ECO:0000256" key="8">
    <source>
        <dbReference type="ARBA" id="ARBA00023049"/>
    </source>
</evidence>
<gene>
    <name evidence="14" type="ORF">AKN88_04720</name>
</gene>
<evidence type="ECO:0000313" key="14">
    <source>
        <dbReference type="EMBL" id="AKX59317.1"/>
    </source>
</evidence>
<keyword evidence="7" id="KW-0378">Hydrolase</keyword>
<dbReference type="SMART" id="SM01011">
    <property type="entry name" value="AMP_N"/>
    <property type="match status" value="1"/>
</dbReference>
<dbReference type="FunFam" id="3.90.230.10:FF:000002">
    <property type="entry name" value="Xaa-Pro aminopeptidase 3"/>
    <property type="match status" value="1"/>
</dbReference>
<dbReference type="EMBL" id="CP012365">
    <property type="protein sequence ID" value="AKX59317.1"/>
    <property type="molecule type" value="Genomic_DNA"/>
</dbReference>
<dbReference type="Pfam" id="PF05195">
    <property type="entry name" value="AMP_N"/>
    <property type="match status" value="1"/>
</dbReference>
<dbReference type="STRING" id="1697053.AKN87_06715"/>
<dbReference type="InterPro" id="IPR000994">
    <property type="entry name" value="Pept_M24"/>
</dbReference>
<evidence type="ECO:0000256" key="5">
    <source>
        <dbReference type="ARBA" id="ARBA00022670"/>
    </source>
</evidence>
<proteinExistence type="inferred from homology"/>
<dbReference type="CDD" id="cd01087">
    <property type="entry name" value="Prolidase"/>
    <property type="match status" value="1"/>
</dbReference>
<feature type="domain" description="Aminopeptidase P N-terminal" evidence="13">
    <location>
        <begin position="4"/>
        <end position="139"/>
    </location>
</feature>
<comment type="catalytic activity">
    <reaction evidence="1">
        <text>Release of any N-terminal amino acid, including proline, that is linked to proline, even from a dipeptide or tripeptide.</text>
        <dbReference type="EC" id="3.4.11.9"/>
    </reaction>
</comment>
<dbReference type="RefSeq" id="WP_053100489.1">
    <property type="nucleotide sequence ID" value="NZ_CP012365.1"/>
</dbReference>
<dbReference type="Gene3D" id="3.40.350.10">
    <property type="entry name" value="Creatinase/prolidase N-terminal domain"/>
    <property type="match status" value="1"/>
</dbReference>
<dbReference type="EC" id="3.4.11.9" evidence="4"/>
<dbReference type="Gene3D" id="3.90.230.10">
    <property type="entry name" value="Creatinase/methionine aminopeptidase superfamily"/>
    <property type="match status" value="1"/>
</dbReference>
<comment type="cofactor">
    <cofactor evidence="2">
        <name>Mn(2+)</name>
        <dbReference type="ChEBI" id="CHEBI:29035"/>
    </cofactor>
</comment>
<dbReference type="AlphaFoldDB" id="A0A0K1XDS7"/>
<evidence type="ECO:0000313" key="15">
    <source>
        <dbReference type="Proteomes" id="UP000063953"/>
    </source>
</evidence>
<sequence>MLNSTAQHFHQRRQQLLQTMAPNSLLLLPASPVAIRNGSVEYSYRPDSYFYYLSGFSEPEACLVLVKDAQHGTQSILFCRERHPEQEQWEGKRAGLEGAVTQYGFDQALPITQLAEHLPQLLNGKQTLYQLFAYAERSETLVSTALQQLRQQARAGASAPTVIKDITQVLDEMRLIKSPFEVEQMQQAMQISAAAHCNAMRAATPGIYEYQLEAELDYTFRQGGAHHNAYSSIVAGGDNACILHYVENNQLIPDGALVLIDAGCEINGYASDITRTFPVNGRFSPEQAAIYDIVLQANQAAIESVAPGQRWNVPHDVTVRVITEGLIALGILQGELEQLIQSHAYRPYYMHRAGHWLGLDVHDVGAYQVEGNWRELTPGMVFTIEPGIYIAPDDQSVAAKWRGIGVRIEDNVLITDSGYQVLTQGAPKQRADIEALMA</sequence>
<evidence type="ECO:0000256" key="4">
    <source>
        <dbReference type="ARBA" id="ARBA00012574"/>
    </source>
</evidence>
<dbReference type="NCBIfam" id="NF008131">
    <property type="entry name" value="PRK10879.1"/>
    <property type="match status" value="1"/>
</dbReference>
<dbReference type="GO" id="GO:0070006">
    <property type="term" value="F:metalloaminopeptidase activity"/>
    <property type="evidence" value="ECO:0007669"/>
    <property type="project" value="InterPro"/>
</dbReference>
<accession>A0A0K1XDS7</accession>
<dbReference type="GO" id="GO:0030145">
    <property type="term" value="F:manganese ion binding"/>
    <property type="evidence" value="ECO:0007669"/>
    <property type="project" value="InterPro"/>
</dbReference>
<evidence type="ECO:0000256" key="12">
    <source>
        <dbReference type="ARBA" id="ARBA00081411"/>
    </source>
</evidence>
<dbReference type="PANTHER" id="PTHR43226:SF4">
    <property type="entry name" value="XAA-PRO AMINOPEPTIDASE 3"/>
    <property type="match status" value="1"/>
</dbReference>
<evidence type="ECO:0000256" key="1">
    <source>
        <dbReference type="ARBA" id="ARBA00001424"/>
    </source>
</evidence>
<dbReference type="PATRIC" id="fig|1698449.3.peg.944"/>
<keyword evidence="5" id="KW-0645">Protease</keyword>
<evidence type="ECO:0000256" key="10">
    <source>
        <dbReference type="ARBA" id="ARBA00069363"/>
    </source>
</evidence>
<evidence type="ECO:0000259" key="13">
    <source>
        <dbReference type="SMART" id="SM01011"/>
    </source>
</evidence>
<dbReference type="PANTHER" id="PTHR43226">
    <property type="entry name" value="XAA-PRO AMINOPEPTIDASE 3"/>
    <property type="match status" value="1"/>
</dbReference>
<keyword evidence="15" id="KW-1185">Reference proteome</keyword>
<dbReference type="InterPro" id="IPR029149">
    <property type="entry name" value="Creatin/AminoP/Spt16_N"/>
</dbReference>
<organism evidence="14 15">
    <name type="scientific">Thiopseudomonas alkaliphila</name>
    <dbReference type="NCBI Taxonomy" id="1697053"/>
    <lineage>
        <taxon>Bacteria</taxon>
        <taxon>Pseudomonadati</taxon>
        <taxon>Pseudomonadota</taxon>
        <taxon>Gammaproteobacteria</taxon>
        <taxon>Pseudomonadales</taxon>
        <taxon>Pseudomonadaceae</taxon>
        <taxon>Thiopseudomonas</taxon>
    </lineage>
</organism>
<evidence type="ECO:0000256" key="6">
    <source>
        <dbReference type="ARBA" id="ARBA00022723"/>
    </source>
</evidence>
<dbReference type="GO" id="GO:0005829">
    <property type="term" value="C:cytosol"/>
    <property type="evidence" value="ECO:0007669"/>
    <property type="project" value="TreeGrafter"/>
</dbReference>
<dbReference type="InterPro" id="IPR036005">
    <property type="entry name" value="Creatinase/aminopeptidase-like"/>
</dbReference>
<dbReference type="SUPFAM" id="SSF55920">
    <property type="entry name" value="Creatinase/aminopeptidase"/>
    <property type="match status" value="1"/>
</dbReference>
<dbReference type="Pfam" id="PF00557">
    <property type="entry name" value="Peptidase_M24"/>
    <property type="match status" value="1"/>
</dbReference>
<dbReference type="SUPFAM" id="SSF53092">
    <property type="entry name" value="Creatinase/prolidase N-terminal domain"/>
    <property type="match status" value="1"/>
</dbReference>
<dbReference type="InterPro" id="IPR052433">
    <property type="entry name" value="X-Pro_dipept-like"/>
</dbReference>
<evidence type="ECO:0000256" key="7">
    <source>
        <dbReference type="ARBA" id="ARBA00022801"/>
    </source>
</evidence>
<evidence type="ECO:0000256" key="3">
    <source>
        <dbReference type="ARBA" id="ARBA00008766"/>
    </source>
</evidence>
<keyword evidence="14" id="KW-0031">Aminopeptidase</keyword>
<comment type="similarity">
    <text evidence="3">Belongs to the peptidase M24B family.</text>
</comment>
<keyword evidence="6" id="KW-0479">Metal-binding</keyword>
<protein>
    <recommendedName>
        <fullName evidence="10">Xaa-Pro aminopeptidase</fullName>
        <ecNumber evidence="4">3.4.11.9</ecNumber>
    </recommendedName>
    <alternativeName>
        <fullName evidence="11">Aminopeptidase P II</fullName>
    </alternativeName>
    <alternativeName>
        <fullName evidence="12">X-Pro aminopeptidase</fullName>
    </alternativeName>
</protein>
<dbReference type="InterPro" id="IPR007865">
    <property type="entry name" value="Aminopep_P_N"/>
</dbReference>
<evidence type="ECO:0000256" key="11">
    <source>
        <dbReference type="ARBA" id="ARBA00075356"/>
    </source>
</evidence>
<evidence type="ECO:0000256" key="2">
    <source>
        <dbReference type="ARBA" id="ARBA00001936"/>
    </source>
</evidence>
<dbReference type="GO" id="GO:0006508">
    <property type="term" value="P:proteolysis"/>
    <property type="evidence" value="ECO:0007669"/>
    <property type="project" value="UniProtKB-KW"/>
</dbReference>
<evidence type="ECO:0000256" key="9">
    <source>
        <dbReference type="ARBA" id="ARBA00023211"/>
    </source>
</evidence>
<dbReference type="Proteomes" id="UP000063953">
    <property type="component" value="Chromosome"/>
</dbReference>
<reference evidence="14 15" key="1">
    <citation type="journal article" date="2015" name="Genome Announc.">
        <title>Genome Sequences of Oblitimonas alkaliphila gen. nov. sp. nov. (Proposed), a Novel Bacterium of the Pseudomonadaceae Family.</title>
        <authorList>
            <person name="Lauer A.C."/>
            <person name="Nicholson A.C."/>
            <person name="Humrighouse B.W."/>
            <person name="Emery B."/>
            <person name="Drobish A."/>
            <person name="Juieng P."/>
            <person name="Loparev V."/>
            <person name="McQuiston J.R."/>
        </authorList>
    </citation>
    <scope>NUCLEOTIDE SEQUENCE [LARGE SCALE GENOMIC DNA]</scope>
    <source>
        <strain evidence="14 15">E5571</strain>
    </source>
</reference>
<keyword evidence="8" id="KW-0482">Metalloprotease</keyword>
<name>A0A0K1XDS7_9GAMM</name>